<evidence type="ECO:0000313" key="3">
    <source>
        <dbReference type="Proteomes" id="UP000053864"/>
    </source>
</evidence>
<feature type="non-terminal residue" evidence="2">
    <location>
        <position position="34"/>
    </location>
</feature>
<sequence>MIITGRSDGPFRLACGLVVTLLGVIIFVTSVSHQ</sequence>
<accession>W2JTN4</accession>
<evidence type="ECO:0000256" key="1">
    <source>
        <dbReference type="SAM" id="Phobius"/>
    </source>
</evidence>
<name>W2JTN4_PHYNI</name>
<dbReference type="EMBL" id="KI670717">
    <property type="protein sequence ID" value="ETL49018.1"/>
    <property type="molecule type" value="Genomic_DNA"/>
</dbReference>
<organism evidence="2 3">
    <name type="scientific">Phytophthora nicotianae</name>
    <name type="common">Potato buckeye rot agent</name>
    <name type="synonym">Phytophthora parasitica</name>
    <dbReference type="NCBI Taxonomy" id="4792"/>
    <lineage>
        <taxon>Eukaryota</taxon>
        <taxon>Sar</taxon>
        <taxon>Stramenopiles</taxon>
        <taxon>Oomycota</taxon>
        <taxon>Peronosporomycetes</taxon>
        <taxon>Peronosporales</taxon>
        <taxon>Peronosporaceae</taxon>
        <taxon>Phytophthora</taxon>
    </lineage>
</organism>
<dbReference type="AlphaFoldDB" id="W2JTN4"/>
<keyword evidence="1" id="KW-0472">Membrane</keyword>
<keyword evidence="1" id="KW-0812">Transmembrane</keyword>
<keyword evidence="1" id="KW-1133">Transmembrane helix</keyword>
<dbReference type="Proteomes" id="UP000053864">
    <property type="component" value="Unassembled WGS sequence"/>
</dbReference>
<proteinExistence type="predicted"/>
<feature type="transmembrane region" description="Helical" evidence="1">
    <location>
        <begin position="12"/>
        <end position="31"/>
    </location>
</feature>
<evidence type="ECO:0000313" key="2">
    <source>
        <dbReference type="EMBL" id="ETL49018.1"/>
    </source>
</evidence>
<gene>
    <name evidence="2" type="ORF">L916_01448</name>
</gene>
<reference evidence="2 3" key="1">
    <citation type="submission" date="2013-11" db="EMBL/GenBank/DDBJ databases">
        <title>The Genome Sequence of Phytophthora parasitica CJ05E6.</title>
        <authorList>
            <consortium name="The Broad Institute Genomics Platform"/>
            <person name="Russ C."/>
            <person name="Tyler B."/>
            <person name="Panabieres F."/>
            <person name="Shan W."/>
            <person name="Tripathy S."/>
            <person name="Grunwald N."/>
            <person name="Machado M."/>
            <person name="Johnson C.S."/>
            <person name="Arredondo F."/>
            <person name="Hong C."/>
            <person name="Coffey M."/>
            <person name="Young S.K."/>
            <person name="Zeng Q."/>
            <person name="Gargeya S."/>
            <person name="Fitzgerald M."/>
            <person name="Abouelleil A."/>
            <person name="Alvarado L."/>
            <person name="Chapman S.B."/>
            <person name="Gainer-Dewar J."/>
            <person name="Goldberg J."/>
            <person name="Griggs A."/>
            <person name="Gujja S."/>
            <person name="Hansen M."/>
            <person name="Howarth C."/>
            <person name="Imamovic A."/>
            <person name="Ireland A."/>
            <person name="Larimer J."/>
            <person name="McCowan C."/>
            <person name="Murphy C."/>
            <person name="Pearson M."/>
            <person name="Poon T.W."/>
            <person name="Priest M."/>
            <person name="Roberts A."/>
            <person name="Saif S."/>
            <person name="Shea T."/>
            <person name="Sykes S."/>
            <person name="Wortman J."/>
            <person name="Nusbaum C."/>
            <person name="Birren B."/>
        </authorList>
    </citation>
    <scope>NUCLEOTIDE SEQUENCE [LARGE SCALE GENOMIC DNA]</scope>
    <source>
        <strain evidence="2 3">CJ05E6</strain>
    </source>
</reference>
<protein>
    <submittedName>
        <fullName evidence="2">Uncharacterized protein</fullName>
    </submittedName>
</protein>